<accession>A0A4Y5TX10</accession>
<reference evidence="1 2" key="1">
    <citation type="submission" date="2019-04" db="EMBL/GenBank/DDBJ databases">
        <title>Nine Novel Phages from a Plateau Lake in Southwest China Provide Insights into Aeromonas Phage Diversity.</title>
        <authorList>
            <person name="Xiao W."/>
            <person name="Bai M."/>
            <person name="Wang Y."/>
            <person name="Cui X."/>
        </authorList>
    </citation>
    <scope>NUCLEOTIDE SEQUENCE [LARGE SCALE GENOMIC DNA]</scope>
</reference>
<dbReference type="Proteomes" id="UP000316128">
    <property type="component" value="Segment"/>
</dbReference>
<organism evidence="1 2">
    <name type="scientific">Aeromonas phage 2L372D</name>
    <dbReference type="NCBI Taxonomy" id="2588097"/>
    <lineage>
        <taxon>Viruses</taxon>
        <taxon>Duplodnaviria</taxon>
        <taxon>Heunggongvirae</taxon>
        <taxon>Uroviricota</taxon>
        <taxon>Caudoviricetes</taxon>
        <taxon>Plateaulakevirus</taxon>
        <taxon>Plateaulakevirus pv2L372D</taxon>
    </lineage>
</organism>
<dbReference type="EMBL" id="MK804893">
    <property type="protein sequence ID" value="QDB73961.1"/>
    <property type="molecule type" value="Genomic_DNA"/>
</dbReference>
<keyword evidence="2" id="KW-1185">Reference proteome</keyword>
<gene>
    <name evidence="1" type="ORF">2L372D_047</name>
</gene>
<sequence length="245" mass="27751">MSLLHLLGVDNDLSFDGKGIDKAVDNIKGYANNKYSEDDIDSANSTLEDILSCAESIDTLENISNNVDNLVNSTENLVLSHIAVYKILKQISEEASKYCDSDNKQHIQDLLLCIAEQAGDAMYHLNQELHVEIEPKYLFGTENNKFIKYVDFDFIPDFAVLSHSDKSGQVCYASEDWEFELSTYVGYGGLRLTPKTLKYKHLDFCKAYDKIAEIGLDPKNLTIEDVQLLKIVDNQNELVYNLFIK</sequence>
<evidence type="ECO:0000313" key="1">
    <source>
        <dbReference type="EMBL" id="QDB73961.1"/>
    </source>
</evidence>
<proteinExistence type="predicted"/>
<protein>
    <submittedName>
        <fullName evidence="1">Uncharacterized protein</fullName>
    </submittedName>
</protein>
<name>A0A4Y5TX10_9CAUD</name>
<evidence type="ECO:0000313" key="2">
    <source>
        <dbReference type="Proteomes" id="UP000316128"/>
    </source>
</evidence>